<evidence type="ECO:0000313" key="2">
    <source>
        <dbReference type="Proteomes" id="UP001159363"/>
    </source>
</evidence>
<accession>A0ABQ9ILF2</accession>
<dbReference type="InterPro" id="IPR036397">
    <property type="entry name" value="RNaseH_sf"/>
</dbReference>
<evidence type="ECO:0000313" key="1">
    <source>
        <dbReference type="EMBL" id="KAJ8897277.1"/>
    </source>
</evidence>
<sequence>MREEHSNTAETTMPTCNKPTALQAPRQHQHISAKILETANNASYYAANYCQTAGRKEAGVCRETHPAFENEARHSLTLGLTMRNDAAALRYVPPPRAALHYCACALAERPMHSWQYCKSGTVRCRQPHYFVIMEQWNCQQRVFALKMFYKNNYSLEGVQREFRRYFNVGQTGSALKNKPTGRQKRARTPHNIEGCARLSYRADSVSVLQSPQLSIRKQHAATMMQELKENDHRSRLEFCQHMTNINEDNAFLNKLWMSYEAHFHLTDCVSKQNYRYWADSNLKYAPKRPSHSVNVTFTCAVSLHRVIGPSFSENEERITPTVNSDQYVDMLRSYFCTYTEQFSTTLRSLVSTG</sequence>
<dbReference type="PANTHER" id="PTHR47326:SF1">
    <property type="entry name" value="HTH PSQ-TYPE DOMAIN-CONTAINING PROTEIN"/>
    <property type="match status" value="1"/>
</dbReference>
<keyword evidence="2" id="KW-1185">Reference proteome</keyword>
<dbReference type="Proteomes" id="UP001159363">
    <property type="component" value="Chromosome 1"/>
</dbReference>
<dbReference type="Gene3D" id="3.30.420.10">
    <property type="entry name" value="Ribonuclease H-like superfamily/Ribonuclease H"/>
    <property type="match status" value="1"/>
</dbReference>
<comment type="caution">
    <text evidence="1">The sequence shown here is derived from an EMBL/GenBank/DDBJ whole genome shotgun (WGS) entry which is preliminary data.</text>
</comment>
<dbReference type="EMBL" id="JARBHB010000001">
    <property type="protein sequence ID" value="KAJ8897277.1"/>
    <property type="molecule type" value="Genomic_DNA"/>
</dbReference>
<gene>
    <name evidence="1" type="ORF">PR048_002623</name>
</gene>
<proteinExistence type="predicted"/>
<organism evidence="1 2">
    <name type="scientific">Dryococelus australis</name>
    <dbReference type="NCBI Taxonomy" id="614101"/>
    <lineage>
        <taxon>Eukaryota</taxon>
        <taxon>Metazoa</taxon>
        <taxon>Ecdysozoa</taxon>
        <taxon>Arthropoda</taxon>
        <taxon>Hexapoda</taxon>
        <taxon>Insecta</taxon>
        <taxon>Pterygota</taxon>
        <taxon>Neoptera</taxon>
        <taxon>Polyneoptera</taxon>
        <taxon>Phasmatodea</taxon>
        <taxon>Verophasmatodea</taxon>
        <taxon>Anareolatae</taxon>
        <taxon>Phasmatidae</taxon>
        <taxon>Eurycanthinae</taxon>
        <taxon>Dryococelus</taxon>
    </lineage>
</organism>
<reference evidence="1 2" key="1">
    <citation type="submission" date="2023-02" db="EMBL/GenBank/DDBJ databases">
        <title>LHISI_Scaffold_Assembly.</title>
        <authorList>
            <person name="Stuart O.P."/>
            <person name="Cleave R."/>
            <person name="Magrath M.J.L."/>
            <person name="Mikheyev A.S."/>
        </authorList>
    </citation>
    <scope>NUCLEOTIDE SEQUENCE [LARGE SCALE GENOMIC DNA]</scope>
    <source>
        <strain evidence="1">Daus_M_001</strain>
        <tissue evidence="1">Leg muscle</tissue>
    </source>
</reference>
<dbReference type="PANTHER" id="PTHR47326">
    <property type="entry name" value="TRANSPOSABLE ELEMENT TC3 TRANSPOSASE-LIKE PROTEIN"/>
    <property type="match status" value="1"/>
</dbReference>
<name>A0ABQ9ILF2_9NEOP</name>
<protein>
    <recommendedName>
        <fullName evidence="3">DUF4817 domain-containing protein</fullName>
    </recommendedName>
</protein>
<evidence type="ECO:0008006" key="3">
    <source>
        <dbReference type="Google" id="ProtNLM"/>
    </source>
</evidence>